<dbReference type="RefSeq" id="WP_119109620.1">
    <property type="nucleotide sequence ID" value="NZ_QXJC01000004.1"/>
</dbReference>
<dbReference type="Gene3D" id="3.90.1340.10">
    <property type="entry name" value="Phage tail collar domain"/>
    <property type="match status" value="1"/>
</dbReference>
<name>A0A398C6Q5_9BURK</name>
<feature type="domain" description="Phage tail collar" evidence="1">
    <location>
        <begin position="7"/>
        <end position="63"/>
    </location>
</feature>
<dbReference type="InterPro" id="IPR011083">
    <property type="entry name" value="Phage_tail_collar_dom"/>
</dbReference>
<dbReference type="Proteomes" id="UP000266302">
    <property type="component" value="Unassembled WGS sequence"/>
</dbReference>
<dbReference type="EMBL" id="QXJC01000004">
    <property type="protein sequence ID" value="RID97914.1"/>
    <property type="molecule type" value="Genomic_DNA"/>
</dbReference>
<reference evidence="2 3" key="1">
    <citation type="submission" date="2018-09" db="EMBL/GenBank/DDBJ databases">
        <title>Draft genome of Simplicispira sp. NY-02.</title>
        <authorList>
            <person name="Im W.T."/>
        </authorList>
    </citation>
    <scope>NUCLEOTIDE SEQUENCE [LARGE SCALE GENOMIC DNA]</scope>
    <source>
        <strain evidence="2 3">NY-02</strain>
    </source>
</reference>
<dbReference type="InterPro" id="IPR037053">
    <property type="entry name" value="Phage_tail_collar_dom_sf"/>
</dbReference>
<organism evidence="2 3">
    <name type="scientific">Simplicispira hankyongi</name>
    <dbReference type="NCBI Taxonomy" id="2315688"/>
    <lineage>
        <taxon>Bacteria</taxon>
        <taxon>Pseudomonadati</taxon>
        <taxon>Pseudomonadota</taxon>
        <taxon>Betaproteobacteria</taxon>
        <taxon>Burkholderiales</taxon>
        <taxon>Comamonadaceae</taxon>
        <taxon>Simplicispira</taxon>
    </lineage>
</organism>
<dbReference type="SUPFAM" id="SSF88874">
    <property type="entry name" value="Receptor-binding domain of short tail fibre protein gp12"/>
    <property type="match status" value="1"/>
</dbReference>
<protein>
    <submittedName>
        <fullName evidence="2">Phage tail protein</fullName>
    </submittedName>
</protein>
<evidence type="ECO:0000313" key="3">
    <source>
        <dbReference type="Proteomes" id="UP000266302"/>
    </source>
</evidence>
<dbReference type="Pfam" id="PF07484">
    <property type="entry name" value="Collar"/>
    <property type="match status" value="1"/>
</dbReference>
<comment type="caution">
    <text evidence="2">The sequence shown here is derived from an EMBL/GenBank/DDBJ whole genome shotgun (WGS) entry which is preliminary data.</text>
</comment>
<evidence type="ECO:0000259" key="1">
    <source>
        <dbReference type="Pfam" id="PF07484"/>
    </source>
</evidence>
<proteinExistence type="predicted"/>
<accession>A0A398C6Q5</accession>
<gene>
    <name evidence="2" type="ORF">D3F03_11795</name>
</gene>
<sequence>MADPFIGEIRAFGFNFAPVNWAMCQGQLMPLQQNPALFSIIGTQFGGNGTSNFGLPNLQGQAPMGAGAGPGLTPRTVGEAVGEAAVALLPTDMPPHNHAIAVQTANATAAIPGGNVLAQSVNGSGPRAPQVFAYAPGAPTVPQGALAANALAPFSGGSQPHSNLQPNLALNFCICLNGEFPARP</sequence>
<evidence type="ECO:0000313" key="2">
    <source>
        <dbReference type="EMBL" id="RID97914.1"/>
    </source>
</evidence>
<dbReference type="OrthoDB" id="9810174at2"/>
<keyword evidence="3" id="KW-1185">Reference proteome</keyword>
<dbReference type="AlphaFoldDB" id="A0A398C6Q5"/>